<sequence>MTKRQVWQTIALDLKRAANYLHAKRYRQAEFYLDEAKQLYKTASFDDKMRSVEKFISFSGDPEGILLGSSIISGRL</sequence>
<dbReference type="STRING" id="1797263.A2397_01990"/>
<gene>
    <name evidence="1" type="ORF">A2397_01990</name>
</gene>
<comment type="caution">
    <text evidence="1">The sequence shown here is derived from an EMBL/GenBank/DDBJ whole genome shotgun (WGS) entry which is preliminary data.</text>
</comment>
<evidence type="ECO:0008006" key="3">
    <source>
        <dbReference type="Google" id="ProtNLM"/>
    </source>
</evidence>
<proteinExistence type="predicted"/>
<dbReference type="Proteomes" id="UP000176424">
    <property type="component" value="Unassembled WGS sequence"/>
</dbReference>
<name>A0A1F4ZSN8_9BACT</name>
<reference evidence="1 2" key="1">
    <citation type="journal article" date="2016" name="Nat. Commun.">
        <title>Thousands of microbial genomes shed light on interconnected biogeochemical processes in an aquifer system.</title>
        <authorList>
            <person name="Anantharaman K."/>
            <person name="Brown C.T."/>
            <person name="Hug L.A."/>
            <person name="Sharon I."/>
            <person name="Castelle C.J."/>
            <person name="Probst A.J."/>
            <person name="Thomas B.C."/>
            <person name="Singh A."/>
            <person name="Wilkins M.J."/>
            <person name="Karaoz U."/>
            <person name="Brodie E.L."/>
            <person name="Williams K.H."/>
            <person name="Hubbard S.S."/>
            <person name="Banfield J.F."/>
        </authorList>
    </citation>
    <scope>NUCLEOTIDE SEQUENCE [LARGE SCALE GENOMIC DNA]</scope>
</reference>
<evidence type="ECO:0000313" key="1">
    <source>
        <dbReference type="EMBL" id="OGD09439.1"/>
    </source>
</evidence>
<dbReference type="EMBL" id="MEXR01000032">
    <property type="protein sequence ID" value="OGD09439.1"/>
    <property type="molecule type" value="Genomic_DNA"/>
</dbReference>
<organism evidence="1 2">
    <name type="scientific">Candidatus Amesbacteria bacterium RIFOXYB1_FULL_44_23</name>
    <dbReference type="NCBI Taxonomy" id="1797263"/>
    <lineage>
        <taxon>Bacteria</taxon>
        <taxon>Candidatus Amesiibacteriota</taxon>
    </lineage>
</organism>
<protein>
    <recommendedName>
        <fullName evidence="3">HEPN domain-containing protein</fullName>
    </recommendedName>
</protein>
<dbReference type="AlphaFoldDB" id="A0A1F4ZSN8"/>
<accession>A0A1F4ZSN8</accession>
<evidence type="ECO:0000313" key="2">
    <source>
        <dbReference type="Proteomes" id="UP000176424"/>
    </source>
</evidence>